<comment type="caution">
    <text evidence="1">The sequence shown here is derived from an EMBL/GenBank/DDBJ whole genome shotgun (WGS) entry which is preliminary data.</text>
</comment>
<gene>
    <name evidence="1" type="ORF">EPT53_03715</name>
</gene>
<reference evidence="1 2" key="1">
    <citation type="submission" date="2019-01" db="EMBL/GenBank/DDBJ databases">
        <title>Fusobacterium necrophorum Isolated From the Uterus of Dairy Cows.</title>
        <authorList>
            <person name="Francis A.M."/>
        </authorList>
    </citation>
    <scope>NUCLEOTIDE SEQUENCE [LARGE SCALE GENOMIC DNA]</scope>
    <source>
        <strain evidence="1 2">KG35</strain>
    </source>
</reference>
<protein>
    <submittedName>
        <fullName evidence="1">DUF1353 domain-containing protein</fullName>
    </submittedName>
</protein>
<dbReference type="Pfam" id="PF07087">
    <property type="entry name" value="DUF1353"/>
    <property type="match status" value="1"/>
</dbReference>
<name>A0A4Q2L183_9FUSO</name>
<dbReference type="RefSeq" id="WP_010680706.1">
    <property type="nucleotide sequence ID" value="NZ_JAMGSS010000036.1"/>
</dbReference>
<dbReference type="EMBL" id="SBAP01000007">
    <property type="protein sequence ID" value="RXZ70610.1"/>
    <property type="molecule type" value="Genomic_DNA"/>
</dbReference>
<dbReference type="InterPro" id="IPR010767">
    <property type="entry name" value="Phage_CGC-2007_Cje0229"/>
</dbReference>
<organism evidence="1 2">
    <name type="scientific">Fusobacterium necrophorum</name>
    <dbReference type="NCBI Taxonomy" id="859"/>
    <lineage>
        <taxon>Bacteria</taxon>
        <taxon>Fusobacteriati</taxon>
        <taxon>Fusobacteriota</taxon>
        <taxon>Fusobacteriia</taxon>
        <taxon>Fusobacteriales</taxon>
        <taxon>Fusobacteriaceae</taxon>
        <taxon>Fusobacterium</taxon>
    </lineage>
</organism>
<evidence type="ECO:0000313" key="2">
    <source>
        <dbReference type="Proteomes" id="UP000289216"/>
    </source>
</evidence>
<proteinExistence type="predicted"/>
<accession>A0A4Q2L183</accession>
<dbReference type="AlphaFoldDB" id="A0A4Q2L183"/>
<evidence type="ECO:0000313" key="1">
    <source>
        <dbReference type="EMBL" id="RXZ70610.1"/>
    </source>
</evidence>
<dbReference type="Proteomes" id="UP000289216">
    <property type="component" value="Unassembled WGS sequence"/>
</dbReference>
<sequence>MEVTKLILHPLVNGEKNELYQEYVYEINGYQIKVPQGFVTDLASVPRIFWSIFPPFGKYTPAAIVHDFLYSKYNTTGINRTLADKVFLFIMEELGVGYLKRKAMYRAVRSFGERSWKEKLKNDGYKDKAVVDRTEEALIYYEKWNKILKL</sequence>